<sequence>MLRVRWSLVIVISLLLLVSGCGQKDSEDIVDDLEAKLNSLSSYKALGTMKILSGDTSLDYSVEVWYKEPYYYRILLTNVNKNITQIVLRNDDGVFVIDPALNKSYRFKSDWPESNGAVYLYHSLASSIIDDNGRIFTLEGDNYLFEVKANYQNKTLSKQKVWLDKKLRPLKVTVYDPKQTKLVDMVFTEFNFDVRFDDDAFDMERNLTGWDFGTLPTLSNADDSTSFGVIEPAYIPDGVTKNAPKFLDKEDGKSVVIKYSGTYNYSLIESKPKAMMASAPETSKNDIVDLGFGLGVLTEMEVTNTRTLTWTYNGVEFKLIGDLPVDEMINVAQSVFGQTGK</sequence>
<organism evidence="2 3">
    <name type="scientific">Vulcanibacillus modesticaldus</name>
    <dbReference type="NCBI Taxonomy" id="337097"/>
    <lineage>
        <taxon>Bacteria</taxon>
        <taxon>Bacillati</taxon>
        <taxon>Bacillota</taxon>
        <taxon>Bacilli</taxon>
        <taxon>Bacillales</taxon>
        <taxon>Bacillaceae</taxon>
        <taxon>Vulcanibacillus</taxon>
    </lineage>
</organism>
<name>A0A1D2YX02_9BACI</name>
<dbReference type="SUPFAM" id="SSF89392">
    <property type="entry name" value="Prokaryotic lipoproteins and lipoprotein localization factors"/>
    <property type="match status" value="1"/>
</dbReference>
<dbReference type="OrthoDB" id="9785380at2"/>
<keyword evidence="3" id="KW-1185">Reference proteome</keyword>
<protein>
    <recommendedName>
        <fullName evidence="1">DUF4367 domain-containing protein</fullName>
    </recommendedName>
</protein>
<feature type="domain" description="DUF4367" evidence="1">
    <location>
        <begin position="230"/>
        <end position="335"/>
    </location>
</feature>
<dbReference type="InterPro" id="IPR025377">
    <property type="entry name" value="DUF4367"/>
</dbReference>
<dbReference type="AlphaFoldDB" id="A0A1D2YX02"/>
<dbReference type="PANTHER" id="PTHR37507">
    <property type="entry name" value="SPORULATION PROTEIN YDCC"/>
    <property type="match status" value="1"/>
</dbReference>
<dbReference type="EMBL" id="MIJF01000004">
    <property type="protein sequence ID" value="OEG00249.1"/>
    <property type="molecule type" value="Genomic_DNA"/>
</dbReference>
<gene>
    <name evidence="2" type="ORF">BHF71_05530</name>
</gene>
<dbReference type="Pfam" id="PF14285">
    <property type="entry name" value="DUF4367"/>
    <property type="match status" value="1"/>
</dbReference>
<evidence type="ECO:0000313" key="2">
    <source>
        <dbReference type="EMBL" id="OEG00249.1"/>
    </source>
</evidence>
<dbReference type="Gene3D" id="2.50.20.10">
    <property type="entry name" value="Lipoprotein localisation LolA/LolB/LppX"/>
    <property type="match status" value="1"/>
</dbReference>
<comment type="caution">
    <text evidence="2">The sequence shown here is derived from an EMBL/GenBank/DDBJ whole genome shotgun (WGS) entry which is preliminary data.</text>
</comment>
<dbReference type="PANTHER" id="PTHR37507:SF2">
    <property type="entry name" value="SPORULATION PROTEIN YDCC"/>
    <property type="match status" value="1"/>
</dbReference>
<evidence type="ECO:0000259" key="1">
    <source>
        <dbReference type="Pfam" id="PF14285"/>
    </source>
</evidence>
<dbReference type="STRING" id="337097.BHF71_05530"/>
<dbReference type="PROSITE" id="PS51257">
    <property type="entry name" value="PROKAR_LIPOPROTEIN"/>
    <property type="match status" value="1"/>
</dbReference>
<dbReference type="Proteomes" id="UP000243739">
    <property type="component" value="Unassembled WGS sequence"/>
</dbReference>
<evidence type="ECO:0000313" key="3">
    <source>
        <dbReference type="Proteomes" id="UP000243739"/>
    </source>
</evidence>
<reference evidence="2 3" key="1">
    <citation type="submission" date="2016-09" db="EMBL/GenBank/DDBJ databases">
        <title>Draft genome sequence for the type strain of Vulcanibacillus modesticaldus BR, a strictly anaerobic, moderately thermophilic, and nitrate-reducing bacterium from deep sea-hydrothermal vents of the Mid-Atlantic Ridge.</title>
        <authorList>
            <person name="Abin C.A."/>
            <person name="Hollibaugh J.T."/>
        </authorList>
    </citation>
    <scope>NUCLEOTIDE SEQUENCE [LARGE SCALE GENOMIC DNA]</scope>
    <source>
        <strain evidence="2 3">BR</strain>
    </source>
</reference>
<accession>A0A1D2YX02</accession>
<dbReference type="InterPro" id="IPR052944">
    <property type="entry name" value="Sporulation_related"/>
</dbReference>
<dbReference type="InterPro" id="IPR029046">
    <property type="entry name" value="LolA/LolB/LppX"/>
</dbReference>
<dbReference type="RefSeq" id="WP_069655886.1">
    <property type="nucleotide sequence ID" value="NZ_MIJF01000004.1"/>
</dbReference>
<proteinExistence type="predicted"/>